<dbReference type="InterPro" id="IPR009057">
    <property type="entry name" value="Homeodomain-like_sf"/>
</dbReference>
<dbReference type="PRINTS" id="PR00455">
    <property type="entry name" value="HTHTETR"/>
</dbReference>
<dbReference type="InterPro" id="IPR050109">
    <property type="entry name" value="HTH-type_TetR-like_transc_reg"/>
</dbReference>
<dbReference type="Pfam" id="PF00440">
    <property type="entry name" value="TetR_N"/>
    <property type="match status" value="1"/>
</dbReference>
<evidence type="ECO:0000313" key="7">
    <source>
        <dbReference type="EMBL" id="MDX8153227.1"/>
    </source>
</evidence>
<feature type="DNA-binding region" description="H-T-H motif" evidence="4">
    <location>
        <begin position="44"/>
        <end position="63"/>
    </location>
</feature>
<evidence type="ECO:0000256" key="3">
    <source>
        <dbReference type="ARBA" id="ARBA00023163"/>
    </source>
</evidence>
<feature type="domain" description="HTH tetR-type" evidence="6">
    <location>
        <begin position="21"/>
        <end position="81"/>
    </location>
</feature>
<dbReference type="PROSITE" id="PS50977">
    <property type="entry name" value="HTH_TETR_2"/>
    <property type="match status" value="1"/>
</dbReference>
<keyword evidence="8" id="KW-1185">Reference proteome</keyword>
<evidence type="ECO:0000256" key="4">
    <source>
        <dbReference type="PROSITE-ProRule" id="PRU00335"/>
    </source>
</evidence>
<keyword evidence="1" id="KW-0805">Transcription regulation</keyword>
<accession>A0ABU4VPG2</accession>
<dbReference type="Gene3D" id="1.10.357.10">
    <property type="entry name" value="Tetracycline Repressor, domain 2"/>
    <property type="match status" value="1"/>
</dbReference>
<dbReference type="InterPro" id="IPR001647">
    <property type="entry name" value="HTH_TetR"/>
</dbReference>
<dbReference type="SUPFAM" id="SSF46689">
    <property type="entry name" value="Homeodomain-like"/>
    <property type="match status" value="1"/>
</dbReference>
<proteinExistence type="predicted"/>
<reference evidence="7 8" key="1">
    <citation type="submission" date="2023-11" db="EMBL/GenBank/DDBJ databases">
        <authorList>
            <person name="Xu M."/>
            <person name="Jiang T."/>
        </authorList>
    </citation>
    <scope>NUCLEOTIDE SEQUENCE [LARGE SCALE GENOMIC DNA]</scope>
    <source>
        <strain evidence="7 8">SD</strain>
    </source>
</reference>
<dbReference type="EMBL" id="JAXAVX010000012">
    <property type="protein sequence ID" value="MDX8153227.1"/>
    <property type="molecule type" value="Genomic_DNA"/>
</dbReference>
<dbReference type="PANTHER" id="PTHR30055">
    <property type="entry name" value="HTH-TYPE TRANSCRIPTIONAL REGULATOR RUTR"/>
    <property type="match status" value="1"/>
</dbReference>
<evidence type="ECO:0000256" key="5">
    <source>
        <dbReference type="SAM" id="MobiDB-lite"/>
    </source>
</evidence>
<evidence type="ECO:0000256" key="2">
    <source>
        <dbReference type="ARBA" id="ARBA00023125"/>
    </source>
</evidence>
<sequence length="217" mass="22804">MPDPPAPTDAAPTTRVARRRARTRERLLEATRALIGEKGVSGLRISEITERADVALGSFYNHFEAKDDVVAAVVGEALQELAASVAGDDLPEPHDDAVVVCTAIRRFVDLAYDDGELARLLVNLSTSDAVFAAAVQPFARRAVARGVAAGRFSVATPEVTVVWITGGALAVMRAIVDGRDLGPEAGRELAEQSLLALGVPAEDVRRIVEAGDAGGRA</sequence>
<organism evidence="7 8">
    <name type="scientific">Patulibacter brassicae</name>
    <dbReference type="NCBI Taxonomy" id="1705717"/>
    <lineage>
        <taxon>Bacteria</taxon>
        <taxon>Bacillati</taxon>
        <taxon>Actinomycetota</taxon>
        <taxon>Thermoleophilia</taxon>
        <taxon>Solirubrobacterales</taxon>
        <taxon>Patulibacteraceae</taxon>
        <taxon>Patulibacter</taxon>
    </lineage>
</organism>
<comment type="caution">
    <text evidence="7">The sequence shown here is derived from an EMBL/GenBank/DDBJ whole genome shotgun (WGS) entry which is preliminary data.</text>
</comment>
<name>A0ABU4VPG2_9ACTN</name>
<dbReference type="InterPro" id="IPR049513">
    <property type="entry name" value="TetR_C_40"/>
</dbReference>
<evidence type="ECO:0000313" key="8">
    <source>
        <dbReference type="Proteomes" id="UP001277761"/>
    </source>
</evidence>
<evidence type="ECO:0000259" key="6">
    <source>
        <dbReference type="PROSITE" id="PS50977"/>
    </source>
</evidence>
<dbReference type="Proteomes" id="UP001277761">
    <property type="component" value="Unassembled WGS sequence"/>
</dbReference>
<gene>
    <name evidence="7" type="ORF">SK069_16635</name>
</gene>
<keyword evidence="2 4" id="KW-0238">DNA-binding</keyword>
<dbReference type="Pfam" id="PF21306">
    <property type="entry name" value="TetR_C_40"/>
    <property type="match status" value="1"/>
</dbReference>
<keyword evidence="3" id="KW-0804">Transcription</keyword>
<dbReference type="PANTHER" id="PTHR30055:SF234">
    <property type="entry name" value="HTH-TYPE TRANSCRIPTIONAL REGULATOR BETI"/>
    <property type="match status" value="1"/>
</dbReference>
<feature type="region of interest" description="Disordered" evidence="5">
    <location>
        <begin position="1"/>
        <end position="20"/>
    </location>
</feature>
<protein>
    <submittedName>
        <fullName evidence="7">TetR/AcrR family transcriptional regulator</fullName>
    </submittedName>
</protein>
<evidence type="ECO:0000256" key="1">
    <source>
        <dbReference type="ARBA" id="ARBA00023015"/>
    </source>
</evidence>
<dbReference type="RefSeq" id="WP_319955378.1">
    <property type="nucleotide sequence ID" value="NZ_JAXAVX010000012.1"/>
</dbReference>